<dbReference type="AlphaFoldDB" id="A0A328TU05"/>
<feature type="non-terminal residue" evidence="1">
    <location>
        <position position="56"/>
    </location>
</feature>
<name>A0A328TU05_9GAMM</name>
<dbReference type="EMBL" id="LJAM02000025">
    <property type="protein sequence ID" value="RAP72561.1"/>
    <property type="molecule type" value="Genomic_DNA"/>
</dbReference>
<protein>
    <submittedName>
        <fullName evidence="1">Uncharacterized protein</fullName>
    </submittedName>
</protein>
<comment type="caution">
    <text evidence="1">The sequence shown here is derived from an EMBL/GenBank/DDBJ whole genome shotgun (WGS) entry which is preliminary data.</text>
</comment>
<reference evidence="1" key="1">
    <citation type="submission" date="2018-04" db="EMBL/GenBank/DDBJ databases">
        <title>Genomes of the Obligate Erwinia dacicola and Facultative Enterobacter sp. OLF Endosymbionts of the Olive Fruit fly, Bactrocera oleae.</title>
        <authorList>
            <person name="Estes A.M."/>
            <person name="Hearn D.J."/>
            <person name="Agarwal S."/>
            <person name="Pierson E.A."/>
            <person name="Dunning-Hotopp J.C."/>
        </authorList>
    </citation>
    <scope>NUCLEOTIDE SEQUENCE [LARGE SCALE GENOMIC DNA]</scope>
    <source>
        <strain evidence="1">Oroville</strain>
    </source>
</reference>
<dbReference type="Proteomes" id="UP000244334">
    <property type="component" value="Unassembled WGS sequence"/>
</dbReference>
<accession>A0A328TU05</accession>
<evidence type="ECO:0000313" key="2">
    <source>
        <dbReference type="Proteomes" id="UP000244334"/>
    </source>
</evidence>
<proteinExistence type="predicted"/>
<gene>
    <name evidence="1" type="ORF">ACZ87_00604</name>
</gene>
<evidence type="ECO:0000313" key="1">
    <source>
        <dbReference type="EMBL" id="RAP72561.1"/>
    </source>
</evidence>
<organism evidence="1 2">
    <name type="scientific">Candidatus Erwinia dacicola</name>
    <dbReference type="NCBI Taxonomy" id="252393"/>
    <lineage>
        <taxon>Bacteria</taxon>
        <taxon>Pseudomonadati</taxon>
        <taxon>Pseudomonadota</taxon>
        <taxon>Gammaproteobacteria</taxon>
        <taxon>Enterobacterales</taxon>
        <taxon>Erwiniaceae</taxon>
        <taxon>Erwinia</taxon>
    </lineage>
</organism>
<keyword evidence="2" id="KW-1185">Reference proteome</keyword>
<sequence length="56" mass="6588">MTHLIEVRSLGIKAAYQPVRVLIHPQFPRVIRPCKEDFCFGNLRDLLMLRELRAII</sequence>